<evidence type="ECO:0000256" key="4">
    <source>
        <dbReference type="ARBA" id="ARBA00022692"/>
    </source>
</evidence>
<gene>
    <name evidence="9" type="ORF">WH47_06874</name>
</gene>
<evidence type="ECO:0000256" key="5">
    <source>
        <dbReference type="ARBA" id="ARBA00022989"/>
    </source>
</evidence>
<evidence type="ECO:0000256" key="6">
    <source>
        <dbReference type="ARBA" id="ARBA00023136"/>
    </source>
</evidence>
<keyword evidence="3" id="KW-1003">Cell membrane</keyword>
<dbReference type="PANTHER" id="PTHR11923:SF67">
    <property type="entry name" value="RE68569P"/>
    <property type="match status" value="1"/>
</dbReference>
<dbReference type="GO" id="GO:0005886">
    <property type="term" value="C:plasma membrane"/>
    <property type="evidence" value="ECO:0007669"/>
    <property type="project" value="UniProtKB-SubCell"/>
</dbReference>
<comment type="subcellular location">
    <subcellularLocation>
        <location evidence="1">Cell membrane</location>
    </subcellularLocation>
</comment>
<evidence type="ECO:0000256" key="2">
    <source>
        <dbReference type="ARBA" id="ARBA00010532"/>
    </source>
</evidence>
<evidence type="ECO:0000256" key="1">
    <source>
        <dbReference type="ARBA" id="ARBA00004236"/>
    </source>
</evidence>
<dbReference type="GO" id="GO:0005737">
    <property type="term" value="C:cytoplasm"/>
    <property type="evidence" value="ECO:0007669"/>
    <property type="project" value="TreeGrafter"/>
</dbReference>
<dbReference type="PANTHER" id="PTHR11923">
    <property type="entry name" value="SCAVENGER RECEPTOR CLASS B TYPE-1 SR-B1"/>
    <property type="match status" value="1"/>
</dbReference>
<proteinExistence type="inferred from homology"/>
<protein>
    <submittedName>
        <fullName evidence="9">Scavenger receptor class B member 1</fullName>
    </submittedName>
</protein>
<organism evidence="9 10">
    <name type="scientific">Habropoda laboriosa</name>
    <dbReference type="NCBI Taxonomy" id="597456"/>
    <lineage>
        <taxon>Eukaryota</taxon>
        <taxon>Metazoa</taxon>
        <taxon>Ecdysozoa</taxon>
        <taxon>Arthropoda</taxon>
        <taxon>Hexapoda</taxon>
        <taxon>Insecta</taxon>
        <taxon>Pterygota</taxon>
        <taxon>Neoptera</taxon>
        <taxon>Endopterygota</taxon>
        <taxon>Hymenoptera</taxon>
        <taxon>Apocrita</taxon>
        <taxon>Aculeata</taxon>
        <taxon>Apoidea</taxon>
        <taxon>Anthophila</taxon>
        <taxon>Apidae</taxon>
        <taxon>Habropoda</taxon>
    </lineage>
</organism>
<sequence>MKDFMMIWNRFTCRRYSGVSVNRNQSDSSETDEMSISRQTNNLRRKSSIVVNRLFNATLPVHQNDRPKWQRSIVMLMTLGSLSLITGSILFVFQPYDLLFKLKVVFSPGGEIFELWRKPDVELYLKVYLFNVTNHEEYLSGKESKLRFQEVGPYVYRESLEHGSIEFNDNGTVSALPHHPLTYVPQRSNGAEEDELILPNIALLSISNVMKDASYFSRLGLNLLVHNTNSQPLVKMTAREFMFGYESTLVTLGNKVMPSWIKFDKLGLIDRMYDFEGDYETVYTGETDFRLTGLIEKYNGDVNLPQWTGTCANVNKASDGVKFPSYIQPNDTVLFFRKSLCRSAYMKQVDETYINGLHSYKYKFVENVLDNGAYNPENKCFCRKGYCLKPGLIDVTDCYYGFPIALSYPHFFKSDPSILEAIEGLYPDPDLHESFAYVQPKSGLPIQLAFRFQINMALQDIKHMARVEKFDNFILPLLWFEIGMYELPLSIYIRFWFYLNILPVLQDILTYSSLCASVILIALGIHKIFLYQPNGPTSLRQWLCSEIKNPKMQCLSNRRMSCKAKEMDTYYSTLLPSKDVNTAPDVTTELSSLKEDIV</sequence>
<dbReference type="InterPro" id="IPR002159">
    <property type="entry name" value="CD36_fam"/>
</dbReference>
<evidence type="ECO:0000313" key="9">
    <source>
        <dbReference type="EMBL" id="KOC60729.1"/>
    </source>
</evidence>
<keyword evidence="10" id="KW-1185">Reference proteome</keyword>
<name>A0A0L7QQ97_9HYME</name>
<dbReference type="Pfam" id="PF01130">
    <property type="entry name" value="CD36"/>
    <property type="match status" value="1"/>
</dbReference>
<feature type="transmembrane region" description="Helical" evidence="8">
    <location>
        <begin position="73"/>
        <end position="93"/>
    </location>
</feature>
<evidence type="ECO:0000313" key="10">
    <source>
        <dbReference type="Proteomes" id="UP000053825"/>
    </source>
</evidence>
<keyword evidence="6 8" id="KW-0472">Membrane</keyword>
<dbReference type="AlphaFoldDB" id="A0A0L7QQ97"/>
<keyword evidence="4 8" id="KW-0812">Transmembrane</keyword>
<keyword evidence="7" id="KW-0325">Glycoprotein</keyword>
<keyword evidence="5 8" id="KW-1133">Transmembrane helix</keyword>
<comment type="similarity">
    <text evidence="2">Belongs to the CD36 family.</text>
</comment>
<dbReference type="GO" id="GO:0005044">
    <property type="term" value="F:scavenger receptor activity"/>
    <property type="evidence" value="ECO:0007669"/>
    <property type="project" value="TreeGrafter"/>
</dbReference>
<dbReference type="OrthoDB" id="18585at2759"/>
<reference evidence="9 10" key="1">
    <citation type="submission" date="2015-07" db="EMBL/GenBank/DDBJ databases">
        <title>The genome of Habropoda laboriosa.</title>
        <authorList>
            <person name="Pan H."/>
            <person name="Kapheim K."/>
        </authorList>
    </citation>
    <scope>NUCLEOTIDE SEQUENCE [LARGE SCALE GENOMIC DNA]</scope>
    <source>
        <strain evidence="9">0110345459</strain>
    </source>
</reference>
<keyword evidence="9" id="KW-0675">Receptor</keyword>
<accession>A0A0L7QQ97</accession>
<evidence type="ECO:0000256" key="7">
    <source>
        <dbReference type="ARBA" id="ARBA00023180"/>
    </source>
</evidence>
<dbReference type="Proteomes" id="UP000053825">
    <property type="component" value="Unassembled WGS sequence"/>
</dbReference>
<dbReference type="EMBL" id="KQ414792">
    <property type="protein sequence ID" value="KOC60729.1"/>
    <property type="molecule type" value="Genomic_DNA"/>
</dbReference>
<dbReference type="PRINTS" id="PR01609">
    <property type="entry name" value="CD36FAMILY"/>
</dbReference>
<dbReference type="STRING" id="597456.A0A0L7QQ97"/>
<evidence type="ECO:0000256" key="8">
    <source>
        <dbReference type="SAM" id="Phobius"/>
    </source>
</evidence>
<evidence type="ECO:0000256" key="3">
    <source>
        <dbReference type="ARBA" id="ARBA00022475"/>
    </source>
</evidence>